<dbReference type="PROSITE" id="PS51352">
    <property type="entry name" value="THIOREDOXIN_2"/>
    <property type="match status" value="1"/>
</dbReference>
<protein>
    <submittedName>
        <fullName evidence="3">Thiol-disulfide isomerase/thioredoxin</fullName>
    </submittedName>
</protein>
<dbReference type="PANTHER" id="PTHR42852">
    <property type="entry name" value="THIOL:DISULFIDE INTERCHANGE PROTEIN DSBE"/>
    <property type="match status" value="1"/>
</dbReference>
<dbReference type="InterPro" id="IPR000866">
    <property type="entry name" value="AhpC/TSA"/>
</dbReference>
<gene>
    <name evidence="3" type="ORF">C7447_101169</name>
</gene>
<evidence type="ECO:0000259" key="2">
    <source>
        <dbReference type="PROSITE" id="PS51352"/>
    </source>
</evidence>
<keyword evidence="4" id="KW-1185">Reference proteome</keyword>
<dbReference type="CDD" id="cd02966">
    <property type="entry name" value="TlpA_like_family"/>
    <property type="match status" value="1"/>
</dbReference>
<dbReference type="GO" id="GO:0016209">
    <property type="term" value="F:antioxidant activity"/>
    <property type="evidence" value="ECO:0007669"/>
    <property type="project" value="InterPro"/>
</dbReference>
<keyword evidence="1" id="KW-0732">Signal</keyword>
<dbReference type="Pfam" id="PF00578">
    <property type="entry name" value="AhpC-TSA"/>
    <property type="match status" value="1"/>
</dbReference>
<feature type="chain" id="PRO_5024447042" evidence="1">
    <location>
        <begin position="18"/>
        <end position="465"/>
    </location>
</feature>
<keyword evidence="3" id="KW-0413">Isomerase</keyword>
<dbReference type="AlphaFoldDB" id="A0A5S5DY94"/>
<proteinExistence type="predicted"/>
<sequence length="465" mass="53840">MKKLLALLVFVTSIANAQYTIKGTMTPPDEGDWVILYKLEGANQKFVLNTTIKFETVNIGGNEQKIGRFQFDLPADTKKGTYRVTYRDKGAGFVDFLFNKENVEFIFNPVYPDQSIVFTKSIENKVYREYLEAVSLKQKDIDAIQVNYIKTQTRDSKKAYKKALSSLEDLQEIYEGKSKGMLAYHFIKSSKTEYPSSILENTQDYLNFVVDNFFTNVDFKSPELYNSSFLIDKVTDYVFLINVPENQVLRQKIYKQSITKVMEKVSHNPKLKKAVSEFLIERFTNARNSEIVDWLFADYYNNLPTELQDEKFKKDKVALLLATVGRIAPDFSWQEEGTDFKLSTLNDGDNYLLVFWSTQCSHCVEEIPQAHEFMKNYGKTSVVAFAIEQDDLDFNSWVKNKLYGWHNVMGTHPDNKWENETVQTYQLVGTPTYFVLDKNKKIIAMPNSLADVKDYFEKANKVAEE</sequence>
<dbReference type="EMBL" id="VNIA01000001">
    <property type="protein sequence ID" value="TYP99569.1"/>
    <property type="molecule type" value="Genomic_DNA"/>
</dbReference>
<name>A0A5S5DY94_9FLAO</name>
<accession>A0A5S5DY94</accession>
<dbReference type="OrthoDB" id="6399635at2"/>
<dbReference type="InterPro" id="IPR013766">
    <property type="entry name" value="Thioredoxin_domain"/>
</dbReference>
<reference evidence="3 4" key="1">
    <citation type="submission" date="2019-07" db="EMBL/GenBank/DDBJ databases">
        <title>Genomic Encyclopedia of Type Strains, Phase IV (KMG-IV): sequencing the most valuable type-strain genomes for metagenomic binning, comparative biology and taxonomic classification.</title>
        <authorList>
            <person name="Goeker M."/>
        </authorList>
    </citation>
    <scope>NUCLEOTIDE SEQUENCE [LARGE SCALE GENOMIC DNA]</scope>
    <source>
        <strain evidence="3 4">DSM 18961</strain>
    </source>
</reference>
<dbReference type="InterPro" id="IPR050553">
    <property type="entry name" value="Thioredoxin_ResA/DsbE_sf"/>
</dbReference>
<evidence type="ECO:0000256" key="1">
    <source>
        <dbReference type="SAM" id="SignalP"/>
    </source>
</evidence>
<evidence type="ECO:0000313" key="3">
    <source>
        <dbReference type="EMBL" id="TYP99569.1"/>
    </source>
</evidence>
<dbReference type="SUPFAM" id="SSF52833">
    <property type="entry name" value="Thioredoxin-like"/>
    <property type="match status" value="1"/>
</dbReference>
<feature type="domain" description="Thioredoxin" evidence="2">
    <location>
        <begin position="322"/>
        <end position="464"/>
    </location>
</feature>
<organism evidence="3 4">
    <name type="scientific">Tenacibaculum adriaticum</name>
    <dbReference type="NCBI Taxonomy" id="413713"/>
    <lineage>
        <taxon>Bacteria</taxon>
        <taxon>Pseudomonadati</taxon>
        <taxon>Bacteroidota</taxon>
        <taxon>Flavobacteriia</taxon>
        <taxon>Flavobacteriales</taxon>
        <taxon>Flavobacteriaceae</taxon>
        <taxon>Tenacibaculum</taxon>
    </lineage>
</organism>
<dbReference type="InterPro" id="IPR036249">
    <property type="entry name" value="Thioredoxin-like_sf"/>
</dbReference>
<feature type="signal peptide" evidence="1">
    <location>
        <begin position="1"/>
        <end position="17"/>
    </location>
</feature>
<comment type="caution">
    <text evidence="3">The sequence shown here is derived from an EMBL/GenBank/DDBJ whole genome shotgun (WGS) entry which is preliminary data.</text>
</comment>
<dbReference type="Gene3D" id="3.40.30.10">
    <property type="entry name" value="Glutaredoxin"/>
    <property type="match status" value="1"/>
</dbReference>
<dbReference type="Proteomes" id="UP000323136">
    <property type="component" value="Unassembled WGS sequence"/>
</dbReference>
<dbReference type="GO" id="GO:0016491">
    <property type="term" value="F:oxidoreductase activity"/>
    <property type="evidence" value="ECO:0007669"/>
    <property type="project" value="InterPro"/>
</dbReference>
<dbReference type="RefSeq" id="WP_148868284.1">
    <property type="nucleotide sequence ID" value="NZ_VNIA01000001.1"/>
</dbReference>
<dbReference type="GO" id="GO:0016853">
    <property type="term" value="F:isomerase activity"/>
    <property type="evidence" value="ECO:0007669"/>
    <property type="project" value="UniProtKB-KW"/>
</dbReference>
<dbReference type="PANTHER" id="PTHR42852:SF13">
    <property type="entry name" value="PROTEIN DIPZ"/>
    <property type="match status" value="1"/>
</dbReference>
<evidence type="ECO:0000313" key="4">
    <source>
        <dbReference type="Proteomes" id="UP000323136"/>
    </source>
</evidence>